<accession>A0ABN2LH78</accession>
<evidence type="ECO:0000256" key="4">
    <source>
        <dbReference type="ARBA" id="ARBA00023004"/>
    </source>
</evidence>
<keyword evidence="6" id="KW-0378">Hydrolase</keyword>
<dbReference type="SUPFAM" id="SSF52540">
    <property type="entry name" value="P-loop containing nucleoside triphosphate hydrolases"/>
    <property type="match status" value="1"/>
</dbReference>
<gene>
    <name evidence="9" type="ORF">GCM10009768_17040</name>
</gene>
<organism evidence="9 10">
    <name type="scientific">Leucobacter iarius</name>
    <dbReference type="NCBI Taxonomy" id="333963"/>
    <lineage>
        <taxon>Bacteria</taxon>
        <taxon>Bacillati</taxon>
        <taxon>Actinomycetota</taxon>
        <taxon>Actinomycetes</taxon>
        <taxon>Micrococcales</taxon>
        <taxon>Microbacteriaceae</taxon>
        <taxon>Leucobacter</taxon>
    </lineage>
</organism>
<dbReference type="CDD" id="cd02037">
    <property type="entry name" value="Mrp_NBP35"/>
    <property type="match status" value="1"/>
</dbReference>
<dbReference type="Pfam" id="PF10609">
    <property type="entry name" value="ParA"/>
    <property type="match status" value="1"/>
</dbReference>
<comment type="subunit">
    <text evidence="6">Homodimer.</text>
</comment>
<evidence type="ECO:0000313" key="9">
    <source>
        <dbReference type="EMBL" id="GAA1788574.1"/>
    </source>
</evidence>
<dbReference type="Gene3D" id="3.30.300.130">
    <property type="entry name" value="Fe-S cluster assembly (FSCA)"/>
    <property type="match status" value="1"/>
</dbReference>
<feature type="binding site" evidence="6">
    <location>
        <begin position="135"/>
        <end position="142"/>
    </location>
    <ligand>
        <name>ATP</name>
        <dbReference type="ChEBI" id="CHEBI:30616"/>
    </ligand>
</feature>
<dbReference type="PANTHER" id="PTHR42961">
    <property type="entry name" value="IRON-SULFUR PROTEIN NUBPL"/>
    <property type="match status" value="1"/>
</dbReference>
<feature type="domain" description="MIP18 family-like" evidence="8">
    <location>
        <begin position="21"/>
        <end position="95"/>
    </location>
</feature>
<dbReference type="Gene3D" id="3.40.50.300">
    <property type="entry name" value="P-loop containing nucleotide triphosphate hydrolases"/>
    <property type="match status" value="1"/>
</dbReference>
<dbReference type="HAMAP" id="MF_02040">
    <property type="entry name" value="Mrp_NBP35"/>
    <property type="match status" value="1"/>
</dbReference>
<keyword evidence="2 6" id="KW-0547">Nucleotide-binding</keyword>
<dbReference type="Proteomes" id="UP001500851">
    <property type="component" value="Unassembled WGS sequence"/>
</dbReference>
<dbReference type="InterPro" id="IPR034904">
    <property type="entry name" value="FSCA_dom_sf"/>
</dbReference>
<evidence type="ECO:0000256" key="1">
    <source>
        <dbReference type="ARBA" id="ARBA00022723"/>
    </source>
</evidence>
<dbReference type="EMBL" id="BAAAOB010000001">
    <property type="protein sequence ID" value="GAA1788574.1"/>
    <property type="molecule type" value="Genomic_DNA"/>
</dbReference>
<comment type="similarity">
    <text evidence="6">Belongs to the Mrp/NBP35 ATP-binding proteins family.</text>
</comment>
<feature type="compositionally biased region" description="Basic and acidic residues" evidence="7">
    <location>
        <begin position="1"/>
        <end position="13"/>
    </location>
</feature>
<keyword evidence="10" id="KW-1185">Reference proteome</keyword>
<dbReference type="SUPFAM" id="SSF117916">
    <property type="entry name" value="Fe-S cluster assembly (FSCA) domain-like"/>
    <property type="match status" value="1"/>
</dbReference>
<protein>
    <recommendedName>
        <fullName evidence="6">Iron-sulfur cluster carrier protein</fullName>
    </recommendedName>
</protein>
<evidence type="ECO:0000256" key="7">
    <source>
        <dbReference type="SAM" id="MobiDB-lite"/>
    </source>
</evidence>
<dbReference type="InterPro" id="IPR027417">
    <property type="entry name" value="P-loop_NTPase"/>
</dbReference>
<comment type="function">
    <text evidence="6">Binds and transfers iron-sulfur (Fe-S) clusters to target apoproteins. Can hydrolyze ATP.</text>
</comment>
<comment type="caution">
    <text evidence="9">The sequence shown here is derived from an EMBL/GenBank/DDBJ whole genome shotgun (WGS) entry which is preliminary data.</text>
</comment>
<feature type="region of interest" description="Disordered" evidence="7">
    <location>
        <begin position="1"/>
        <end position="20"/>
    </location>
</feature>
<proteinExistence type="inferred from homology"/>
<dbReference type="InterPro" id="IPR033756">
    <property type="entry name" value="YlxH/NBP35"/>
</dbReference>
<keyword evidence="3 6" id="KW-0067">ATP-binding</keyword>
<evidence type="ECO:0000256" key="2">
    <source>
        <dbReference type="ARBA" id="ARBA00022741"/>
    </source>
</evidence>
<evidence type="ECO:0000256" key="6">
    <source>
        <dbReference type="HAMAP-Rule" id="MF_02040"/>
    </source>
</evidence>
<evidence type="ECO:0000313" key="10">
    <source>
        <dbReference type="Proteomes" id="UP001500851"/>
    </source>
</evidence>
<dbReference type="InterPro" id="IPR019591">
    <property type="entry name" value="Mrp/NBP35_ATP-bd"/>
</dbReference>
<sequence>MTPEDPRDREPGARADASPAEAAVWAALDRVKDPEILRPVTELGMVDSVRVSPDGAAHVGIALTIAGCPAARRIESEVHEAAGTTAGIASADVSVRVMSPEERRAFTERVRGDRAKRPQQFGPDSLTRVIAVTSGKGGVGKSSLTAGLAVALAAQGLRVGLIDADVFGFSIPGILGLSRDGRVESPTRVDDLILPPVAHGVKVISIGMFLGDQDPRSTAVSWRGPMLHRTMEQFLRDVWFGDLDVLLLDLPPGTGDIAISLGQLLPHAEVLVVTTPQEAAADVAVRSALVARQTGQRVIGVVENMAGLAQPDGSVLDLFGSGGGELVASRLSDDEHGTVPLLGSVPLSPEFRASGDAGSPAVISLPEDPAAREVLRIASVLSVRPQSLAGRSLGISPTG</sequence>
<evidence type="ECO:0000256" key="3">
    <source>
        <dbReference type="ARBA" id="ARBA00022840"/>
    </source>
</evidence>
<name>A0ABN2LH78_9MICO</name>
<keyword evidence="4 6" id="KW-0408">Iron</keyword>
<reference evidence="9 10" key="1">
    <citation type="journal article" date="2019" name="Int. J. Syst. Evol. Microbiol.">
        <title>The Global Catalogue of Microorganisms (GCM) 10K type strain sequencing project: providing services to taxonomists for standard genome sequencing and annotation.</title>
        <authorList>
            <consortium name="The Broad Institute Genomics Platform"/>
            <consortium name="The Broad Institute Genome Sequencing Center for Infectious Disease"/>
            <person name="Wu L."/>
            <person name="Ma J."/>
        </authorList>
    </citation>
    <scope>NUCLEOTIDE SEQUENCE [LARGE SCALE GENOMIC DNA]</scope>
    <source>
        <strain evidence="9 10">JCM 14736</strain>
    </source>
</reference>
<dbReference type="InterPro" id="IPR002744">
    <property type="entry name" value="MIP18-like"/>
</dbReference>
<dbReference type="Pfam" id="PF01883">
    <property type="entry name" value="FeS_assembly_P"/>
    <property type="match status" value="1"/>
</dbReference>
<keyword evidence="1 6" id="KW-0479">Metal-binding</keyword>
<dbReference type="PANTHER" id="PTHR42961:SF2">
    <property type="entry name" value="IRON-SULFUR PROTEIN NUBPL"/>
    <property type="match status" value="1"/>
</dbReference>
<evidence type="ECO:0000256" key="5">
    <source>
        <dbReference type="ARBA" id="ARBA00023014"/>
    </source>
</evidence>
<dbReference type="InterPro" id="IPR044304">
    <property type="entry name" value="NUBPL-like"/>
</dbReference>
<dbReference type="RefSeq" id="WP_344031393.1">
    <property type="nucleotide sequence ID" value="NZ_BAAAOB010000001.1"/>
</dbReference>
<evidence type="ECO:0000259" key="8">
    <source>
        <dbReference type="Pfam" id="PF01883"/>
    </source>
</evidence>
<keyword evidence="5 6" id="KW-0411">Iron-sulfur</keyword>